<feature type="domain" description="Signal transduction histidine kinase subgroup 3 dimerisation and phosphoacceptor" evidence="11">
    <location>
        <begin position="172"/>
        <end position="246"/>
    </location>
</feature>
<keyword evidence="10" id="KW-0472">Membrane</keyword>
<evidence type="ECO:0000259" key="11">
    <source>
        <dbReference type="Pfam" id="PF07730"/>
    </source>
</evidence>
<evidence type="ECO:0000256" key="4">
    <source>
        <dbReference type="ARBA" id="ARBA00022679"/>
    </source>
</evidence>
<feature type="transmembrane region" description="Helical" evidence="10">
    <location>
        <begin position="126"/>
        <end position="144"/>
    </location>
</feature>
<keyword evidence="6" id="KW-0418">Kinase</keyword>
<dbReference type="InterPro" id="IPR011712">
    <property type="entry name" value="Sig_transdc_His_kin_sub3_dim/P"/>
</dbReference>
<dbReference type="GO" id="GO:0000155">
    <property type="term" value="F:phosphorelay sensor kinase activity"/>
    <property type="evidence" value="ECO:0007669"/>
    <property type="project" value="InterPro"/>
</dbReference>
<evidence type="ECO:0000256" key="10">
    <source>
        <dbReference type="SAM" id="Phobius"/>
    </source>
</evidence>
<accession>A0A0W8IAZ4</accession>
<feature type="domain" description="DUF7134" evidence="12">
    <location>
        <begin position="9"/>
        <end position="143"/>
    </location>
</feature>
<dbReference type="InterPro" id="IPR050482">
    <property type="entry name" value="Sensor_HK_TwoCompSys"/>
</dbReference>
<reference evidence="13 14" key="1">
    <citation type="submission" date="2015-12" db="EMBL/GenBank/DDBJ databases">
        <title>Serinicoccus chungangenesis strain CD08_5 genome sequencing and assembly.</title>
        <authorList>
            <person name="Chander A.M."/>
            <person name="Kaur G."/>
            <person name="Nair G.R."/>
            <person name="Dhawan D.K."/>
            <person name="Kochhar R.K."/>
            <person name="Mayilraj S."/>
            <person name="Bhadada S.K."/>
        </authorList>
    </citation>
    <scope>NUCLEOTIDE SEQUENCE [LARGE SCALE GENOMIC DNA]</scope>
    <source>
        <strain evidence="13 14">CD08_5</strain>
    </source>
</reference>
<keyword evidence="7" id="KW-0067">ATP-binding</keyword>
<feature type="region of interest" description="Disordered" evidence="9">
    <location>
        <begin position="342"/>
        <end position="362"/>
    </location>
</feature>
<evidence type="ECO:0000256" key="2">
    <source>
        <dbReference type="ARBA" id="ARBA00012438"/>
    </source>
</evidence>
<gene>
    <name evidence="13" type="ORF">AVL62_15040</name>
</gene>
<dbReference type="InterPro" id="IPR055558">
    <property type="entry name" value="DUF7134"/>
</dbReference>
<name>A0A0W8IAZ4_9MICO</name>
<evidence type="ECO:0000256" key="6">
    <source>
        <dbReference type="ARBA" id="ARBA00022777"/>
    </source>
</evidence>
<dbReference type="Gene3D" id="3.30.565.10">
    <property type="entry name" value="Histidine kinase-like ATPase, C-terminal domain"/>
    <property type="match status" value="1"/>
</dbReference>
<keyword evidence="10" id="KW-0812">Transmembrane</keyword>
<evidence type="ECO:0000256" key="1">
    <source>
        <dbReference type="ARBA" id="ARBA00000085"/>
    </source>
</evidence>
<protein>
    <recommendedName>
        <fullName evidence="2">histidine kinase</fullName>
        <ecNumber evidence="2">2.7.13.3</ecNumber>
    </recommendedName>
</protein>
<keyword evidence="5" id="KW-0547">Nucleotide-binding</keyword>
<feature type="transmembrane region" description="Helical" evidence="10">
    <location>
        <begin position="25"/>
        <end position="48"/>
    </location>
</feature>
<evidence type="ECO:0000256" key="9">
    <source>
        <dbReference type="SAM" id="MobiDB-lite"/>
    </source>
</evidence>
<dbReference type="STRING" id="767452.AVL62_15040"/>
<dbReference type="Pfam" id="PF07730">
    <property type="entry name" value="HisKA_3"/>
    <property type="match status" value="1"/>
</dbReference>
<proteinExistence type="predicted"/>
<keyword evidence="10" id="KW-1133">Transmembrane helix</keyword>
<dbReference type="Proteomes" id="UP000054837">
    <property type="component" value="Unassembled WGS sequence"/>
</dbReference>
<evidence type="ECO:0000256" key="8">
    <source>
        <dbReference type="ARBA" id="ARBA00023012"/>
    </source>
</evidence>
<dbReference type="AlphaFoldDB" id="A0A0W8IAZ4"/>
<comment type="caution">
    <text evidence="13">The sequence shown here is derived from an EMBL/GenBank/DDBJ whole genome shotgun (WGS) entry which is preliminary data.</text>
</comment>
<dbReference type="GO" id="GO:0005524">
    <property type="term" value="F:ATP binding"/>
    <property type="evidence" value="ECO:0007669"/>
    <property type="project" value="UniProtKB-KW"/>
</dbReference>
<evidence type="ECO:0000313" key="14">
    <source>
        <dbReference type="Proteomes" id="UP000054837"/>
    </source>
</evidence>
<evidence type="ECO:0000256" key="7">
    <source>
        <dbReference type="ARBA" id="ARBA00022840"/>
    </source>
</evidence>
<evidence type="ECO:0000256" key="3">
    <source>
        <dbReference type="ARBA" id="ARBA00022553"/>
    </source>
</evidence>
<dbReference type="EC" id="2.7.13.3" evidence="2"/>
<evidence type="ECO:0000259" key="12">
    <source>
        <dbReference type="Pfam" id="PF23539"/>
    </source>
</evidence>
<dbReference type="Gene3D" id="1.20.5.1930">
    <property type="match status" value="1"/>
</dbReference>
<keyword evidence="3" id="KW-0597">Phosphoprotein</keyword>
<sequence length="410" mass="43729">MLAVLTAGLLDLGTAGVLSGPLRTFGGMEISGLAMAPPVLVMVALLFVRRRYPLPVLLATTGISIAAMLVFTTAQPLFCVLVALHAASRRGSLRRSLLALGIALTTVPMVVLAVHRSYDDPTPLDWIFPGVFFIVVVMTAWGVATRDRLSHERNRDLHGEIDVRAEEAAHAERQRIARELHDIVAHSVSAMMMQAAGARAMSQSVAKDAPDDARLDTVQRALGTIESTGAQSMRELHRLLGALREDQIHDHLPSSLDLDHAPSAQPGLDDIDALVEVPRSSGLIVEVHRSGHARTVDPSVGAAAYRVVQESLTNALKHAGRGALVDVYLAWQDTELQVQVRSRASHGMRPATPNGGTGLRGLRERVGLVGGSFEAGWSGEEFINTAVLPVRPPTSGGPAERPAPGTAGRE</sequence>
<keyword evidence="14" id="KW-1185">Reference proteome</keyword>
<dbReference type="GO" id="GO:0046983">
    <property type="term" value="F:protein dimerization activity"/>
    <property type="evidence" value="ECO:0007669"/>
    <property type="project" value="InterPro"/>
</dbReference>
<dbReference type="SUPFAM" id="SSF55874">
    <property type="entry name" value="ATPase domain of HSP90 chaperone/DNA topoisomerase II/histidine kinase"/>
    <property type="match status" value="1"/>
</dbReference>
<comment type="catalytic activity">
    <reaction evidence="1">
        <text>ATP + protein L-histidine = ADP + protein N-phospho-L-histidine.</text>
        <dbReference type="EC" id="2.7.13.3"/>
    </reaction>
</comment>
<dbReference type="GO" id="GO:0016020">
    <property type="term" value="C:membrane"/>
    <property type="evidence" value="ECO:0007669"/>
    <property type="project" value="InterPro"/>
</dbReference>
<dbReference type="PANTHER" id="PTHR24421:SF10">
    <property type="entry name" value="NITRATE_NITRITE SENSOR PROTEIN NARQ"/>
    <property type="match status" value="1"/>
</dbReference>
<feature type="transmembrane region" description="Helical" evidence="10">
    <location>
        <begin position="96"/>
        <end position="114"/>
    </location>
</feature>
<dbReference type="Pfam" id="PF23539">
    <property type="entry name" value="DUF7134"/>
    <property type="match status" value="1"/>
</dbReference>
<dbReference type="PANTHER" id="PTHR24421">
    <property type="entry name" value="NITRATE/NITRITE SENSOR PROTEIN NARX-RELATED"/>
    <property type="match status" value="1"/>
</dbReference>
<feature type="region of interest" description="Disordered" evidence="9">
    <location>
        <begin position="388"/>
        <end position="410"/>
    </location>
</feature>
<dbReference type="EMBL" id="LQBL01000008">
    <property type="protein sequence ID" value="KUG57107.1"/>
    <property type="molecule type" value="Genomic_DNA"/>
</dbReference>
<dbReference type="InterPro" id="IPR036890">
    <property type="entry name" value="HATPase_C_sf"/>
</dbReference>
<feature type="transmembrane region" description="Helical" evidence="10">
    <location>
        <begin position="55"/>
        <end position="84"/>
    </location>
</feature>
<evidence type="ECO:0000313" key="13">
    <source>
        <dbReference type="EMBL" id="KUG57107.1"/>
    </source>
</evidence>
<evidence type="ECO:0000256" key="5">
    <source>
        <dbReference type="ARBA" id="ARBA00022741"/>
    </source>
</evidence>
<keyword evidence="4" id="KW-0808">Transferase</keyword>
<keyword evidence="8" id="KW-0902">Two-component regulatory system</keyword>
<dbReference type="CDD" id="cd16917">
    <property type="entry name" value="HATPase_UhpB-NarQ-NarX-like"/>
    <property type="match status" value="1"/>
</dbReference>
<organism evidence="13 14">
    <name type="scientific">Serinicoccus chungangensis</name>
    <dbReference type="NCBI Taxonomy" id="767452"/>
    <lineage>
        <taxon>Bacteria</taxon>
        <taxon>Bacillati</taxon>
        <taxon>Actinomycetota</taxon>
        <taxon>Actinomycetes</taxon>
        <taxon>Micrococcales</taxon>
        <taxon>Ornithinimicrobiaceae</taxon>
        <taxon>Serinicoccus</taxon>
    </lineage>
</organism>